<reference evidence="1" key="1">
    <citation type="submission" date="2021-10" db="EMBL/GenBank/DDBJ databases">
        <authorList>
            <person name="Dean J.D."/>
            <person name="Kim M.K."/>
            <person name="Newey C.N."/>
            <person name="Stoker T.S."/>
            <person name="Thompson D.W."/>
            <person name="Grose J.H."/>
        </authorList>
    </citation>
    <scope>NUCLEOTIDE SEQUENCE</scope>
    <source>
        <strain evidence="1">BT178</strain>
    </source>
</reference>
<organism evidence="1 2">
    <name type="scientific">Hymenobacter lucidus</name>
    <dbReference type="NCBI Taxonomy" id="2880930"/>
    <lineage>
        <taxon>Bacteria</taxon>
        <taxon>Pseudomonadati</taxon>
        <taxon>Bacteroidota</taxon>
        <taxon>Cytophagia</taxon>
        <taxon>Cytophagales</taxon>
        <taxon>Hymenobacteraceae</taxon>
        <taxon>Hymenobacter</taxon>
    </lineage>
</organism>
<sequence>MRDNKPNGLSYEFYPENQPDFIDSLVDGKRQGRYLEFFKRPAYRIHIRGKYALVDGQEKLVDFVEYDTTGRIVSASGH</sequence>
<accession>A0ABS8AT58</accession>
<proteinExistence type="predicted"/>
<comment type="caution">
    <text evidence="1">The sequence shown here is derived from an EMBL/GenBank/DDBJ whole genome shotgun (WGS) entry which is preliminary data.</text>
</comment>
<keyword evidence="2" id="KW-1185">Reference proteome</keyword>
<gene>
    <name evidence="1" type="ORF">LGH74_15520</name>
</gene>
<evidence type="ECO:0000313" key="1">
    <source>
        <dbReference type="EMBL" id="MCB2409402.1"/>
    </source>
</evidence>
<evidence type="ECO:0000313" key="2">
    <source>
        <dbReference type="Proteomes" id="UP001165296"/>
    </source>
</evidence>
<dbReference type="Proteomes" id="UP001165296">
    <property type="component" value="Unassembled WGS sequence"/>
</dbReference>
<protein>
    <submittedName>
        <fullName evidence="1">Uncharacterized protein</fullName>
    </submittedName>
</protein>
<dbReference type="EMBL" id="JAJADR010000004">
    <property type="protein sequence ID" value="MCB2409402.1"/>
    <property type="molecule type" value="Genomic_DNA"/>
</dbReference>
<name>A0ABS8AT58_9BACT</name>